<feature type="non-terminal residue" evidence="2">
    <location>
        <position position="72"/>
    </location>
</feature>
<gene>
    <name evidence="2" type="ORF">BINO364_LOCUS13913</name>
</gene>
<evidence type="ECO:0000313" key="3">
    <source>
        <dbReference type="Proteomes" id="UP000838878"/>
    </source>
</evidence>
<reference evidence="2" key="1">
    <citation type="submission" date="2021-12" db="EMBL/GenBank/DDBJ databases">
        <authorList>
            <person name="Martin H S."/>
        </authorList>
    </citation>
    <scope>NUCLEOTIDE SEQUENCE</scope>
</reference>
<organism evidence="2 3">
    <name type="scientific">Brenthis ino</name>
    <name type="common">lesser marbled fritillary</name>
    <dbReference type="NCBI Taxonomy" id="405034"/>
    <lineage>
        <taxon>Eukaryota</taxon>
        <taxon>Metazoa</taxon>
        <taxon>Ecdysozoa</taxon>
        <taxon>Arthropoda</taxon>
        <taxon>Hexapoda</taxon>
        <taxon>Insecta</taxon>
        <taxon>Pterygota</taxon>
        <taxon>Neoptera</taxon>
        <taxon>Endopterygota</taxon>
        <taxon>Lepidoptera</taxon>
        <taxon>Glossata</taxon>
        <taxon>Ditrysia</taxon>
        <taxon>Papilionoidea</taxon>
        <taxon>Nymphalidae</taxon>
        <taxon>Heliconiinae</taxon>
        <taxon>Argynnini</taxon>
        <taxon>Brenthis</taxon>
    </lineage>
</organism>
<proteinExistence type="predicted"/>
<protein>
    <submittedName>
        <fullName evidence="2">Uncharacterized protein</fullName>
    </submittedName>
</protein>
<evidence type="ECO:0000256" key="1">
    <source>
        <dbReference type="SAM" id="MobiDB-lite"/>
    </source>
</evidence>
<dbReference type="Proteomes" id="UP000838878">
    <property type="component" value="Chromosome 7"/>
</dbReference>
<accession>A0A8J9YFB6</accession>
<sequence length="72" mass="7603">MTDSAAYKCVWIVTVLGERGGERWHVFQASRVKMGARGCSSAGLPACPLPPPPSALPSRRSPPASRADVTLP</sequence>
<dbReference type="AlphaFoldDB" id="A0A8J9YFB6"/>
<feature type="compositionally biased region" description="Low complexity" evidence="1">
    <location>
        <begin position="56"/>
        <end position="72"/>
    </location>
</feature>
<dbReference type="EMBL" id="OV170227">
    <property type="protein sequence ID" value="CAH0728729.1"/>
    <property type="molecule type" value="Genomic_DNA"/>
</dbReference>
<feature type="region of interest" description="Disordered" evidence="1">
    <location>
        <begin position="50"/>
        <end position="72"/>
    </location>
</feature>
<keyword evidence="3" id="KW-1185">Reference proteome</keyword>
<evidence type="ECO:0000313" key="2">
    <source>
        <dbReference type="EMBL" id="CAH0728729.1"/>
    </source>
</evidence>
<name>A0A8J9YFB6_9NEOP</name>